<dbReference type="OMA" id="HESWYSV"/>
<dbReference type="InterPro" id="IPR019012">
    <property type="entry name" value="RNA_cap_Gua-N2-MeTrfase"/>
</dbReference>
<evidence type="ECO:0000256" key="5">
    <source>
        <dbReference type="ARBA" id="ARBA00022490"/>
    </source>
</evidence>
<feature type="region of interest" description="Disordered" evidence="23">
    <location>
        <begin position="107"/>
        <end position="155"/>
    </location>
</feature>
<comment type="subcellular location">
    <subcellularLocation>
        <location evidence="2">Cytoplasm</location>
    </subcellularLocation>
    <subcellularLocation>
        <location evidence="1">Nucleus</location>
        <location evidence="1">Cajal body</location>
    </subcellularLocation>
    <subcellularLocation>
        <location evidence="3">Nucleus</location>
        <location evidence="3">Nucleolus</location>
    </subcellularLocation>
</comment>
<dbReference type="VEuPathDB" id="FungiDB:SDRG_07467"/>
<proteinExistence type="inferred from homology"/>
<evidence type="ECO:0000256" key="17">
    <source>
        <dbReference type="ARBA" id="ARBA00049075"/>
    </source>
</evidence>
<name>T0QBF2_SAPDV</name>
<dbReference type="GO" id="GO:0071164">
    <property type="term" value="F:RNA cap trimethylguanosine synthase activity"/>
    <property type="evidence" value="ECO:0007669"/>
    <property type="project" value="TreeGrafter"/>
</dbReference>
<evidence type="ECO:0000256" key="18">
    <source>
        <dbReference type="ARBA" id="ARBA00049790"/>
    </source>
</evidence>
<dbReference type="GO" id="GO:0005737">
    <property type="term" value="C:cytoplasm"/>
    <property type="evidence" value="ECO:0007669"/>
    <property type="project" value="UniProtKB-SubCell"/>
</dbReference>
<comment type="function">
    <text evidence="19">Catalyzes the 2 serial methylation steps for the conversion of the 7-monomethylguanosine (m(7)G) caps of snRNAs and snoRNAs to a 2,2,7-trimethylguanosine (m(2,2,7)G) cap structure. The enzyme is specific for guanine, and N7 methylation must precede N2 methylation. Hypermethylation of the m7G cap of U snRNAs leads to their concentration in nuclear foci, their colocalization with coilin and the formation of canonical Cajal bodies (CBs). Plays a role in transcriptional regulation.</text>
</comment>
<dbReference type="PANTHER" id="PTHR14741">
    <property type="entry name" value="S-ADENOSYLMETHIONINE-DEPENDENT METHYLTRANSFERASE RELATED"/>
    <property type="match status" value="1"/>
</dbReference>
<comment type="similarity">
    <text evidence="13">Belongs to the methyltransferase superfamily. Trimethylguanosine synthase family.</text>
</comment>
<evidence type="ECO:0000256" key="2">
    <source>
        <dbReference type="ARBA" id="ARBA00004496"/>
    </source>
</evidence>
<evidence type="ECO:0000256" key="21">
    <source>
        <dbReference type="ARBA" id="ARBA00079339"/>
    </source>
</evidence>
<dbReference type="GO" id="GO:0015030">
    <property type="term" value="C:Cajal body"/>
    <property type="evidence" value="ECO:0007669"/>
    <property type="project" value="UniProtKB-SubCell"/>
</dbReference>
<keyword evidence="9" id="KW-0949">S-adenosyl-L-methionine</keyword>
<gene>
    <name evidence="24" type="ORF">SDRG_07467</name>
</gene>
<evidence type="ECO:0000256" key="14">
    <source>
        <dbReference type="ARBA" id="ARBA00047418"/>
    </source>
</evidence>
<keyword evidence="12" id="KW-0539">Nucleus</keyword>
<evidence type="ECO:0000256" key="12">
    <source>
        <dbReference type="ARBA" id="ARBA00023242"/>
    </source>
</evidence>
<dbReference type="eggNOG" id="KOG2730">
    <property type="taxonomic scope" value="Eukaryota"/>
</dbReference>
<keyword evidence="10" id="KW-0805">Transcription regulation</keyword>
<feature type="region of interest" description="Disordered" evidence="23">
    <location>
        <begin position="13"/>
        <end position="43"/>
    </location>
</feature>
<dbReference type="InParanoid" id="T0QBF2"/>
<evidence type="ECO:0000256" key="9">
    <source>
        <dbReference type="ARBA" id="ARBA00022691"/>
    </source>
</evidence>
<evidence type="ECO:0000313" key="24">
    <source>
        <dbReference type="EMBL" id="EQC35239.1"/>
    </source>
</evidence>
<organism evidence="24 25">
    <name type="scientific">Saprolegnia diclina (strain VS20)</name>
    <dbReference type="NCBI Taxonomy" id="1156394"/>
    <lineage>
        <taxon>Eukaryota</taxon>
        <taxon>Sar</taxon>
        <taxon>Stramenopiles</taxon>
        <taxon>Oomycota</taxon>
        <taxon>Saprolegniomycetes</taxon>
        <taxon>Saprolegniales</taxon>
        <taxon>Saprolegniaceae</taxon>
        <taxon>Saprolegnia</taxon>
    </lineage>
</organism>
<dbReference type="GeneID" id="19948194"/>
<keyword evidence="6" id="KW-0597">Phosphoprotein</keyword>
<evidence type="ECO:0000256" key="11">
    <source>
        <dbReference type="ARBA" id="ARBA00023163"/>
    </source>
</evidence>
<evidence type="ECO:0000256" key="1">
    <source>
        <dbReference type="ARBA" id="ARBA00004408"/>
    </source>
</evidence>
<comment type="subunit">
    <text evidence="20">May form homooligomers. Interacts with CREBBP/CBP, EED/WAIT1, EP300/P300, NCOA6/PRIP, PPARBP/PBP and SMN.</text>
</comment>
<keyword evidence="5" id="KW-0963">Cytoplasm</keyword>
<feature type="compositionally biased region" description="Acidic residues" evidence="23">
    <location>
        <begin position="121"/>
        <end position="138"/>
    </location>
</feature>
<dbReference type="STRING" id="1156394.T0QBF2"/>
<dbReference type="OrthoDB" id="194443at2759"/>
<evidence type="ECO:0000256" key="19">
    <source>
        <dbReference type="ARBA" id="ARBA00057179"/>
    </source>
</evidence>
<accession>T0QBF2</accession>
<evidence type="ECO:0000256" key="20">
    <source>
        <dbReference type="ARBA" id="ARBA00064494"/>
    </source>
</evidence>
<comment type="catalytic activity">
    <reaction evidence="17">
        <text>a 5'-end (N(7)-methyl 5'-triphosphoguanosine)-ribonucleoside in snRNA + S-adenosyl-L-methionine = a 5'-end (N(2),N(7)-dimethyl 5'-triphosphoguanosine)-ribonucleoside in snRNA + S-adenosyl-L-homocysteine + H(+)</text>
        <dbReference type="Rhea" id="RHEA:78471"/>
        <dbReference type="Rhea" id="RHEA-COMP:19085"/>
        <dbReference type="Rhea" id="RHEA-COMP:19087"/>
        <dbReference type="ChEBI" id="CHEBI:15378"/>
        <dbReference type="ChEBI" id="CHEBI:57856"/>
        <dbReference type="ChEBI" id="CHEBI:59789"/>
        <dbReference type="ChEBI" id="CHEBI:156461"/>
        <dbReference type="ChEBI" id="CHEBI:172880"/>
    </reaction>
    <physiologicalReaction direction="left-to-right" evidence="17">
        <dbReference type="Rhea" id="RHEA:78472"/>
    </physiologicalReaction>
</comment>
<dbReference type="EMBL" id="JH767152">
    <property type="protein sequence ID" value="EQC35239.1"/>
    <property type="molecule type" value="Genomic_DNA"/>
</dbReference>
<evidence type="ECO:0000256" key="8">
    <source>
        <dbReference type="ARBA" id="ARBA00022679"/>
    </source>
</evidence>
<evidence type="ECO:0000313" key="25">
    <source>
        <dbReference type="Proteomes" id="UP000030762"/>
    </source>
</evidence>
<dbReference type="InterPro" id="IPR029063">
    <property type="entry name" value="SAM-dependent_MTases_sf"/>
</dbReference>
<keyword evidence="7" id="KW-0489">Methyltransferase</keyword>
<keyword evidence="25" id="KW-1185">Reference proteome</keyword>
<dbReference type="AlphaFoldDB" id="T0QBF2"/>
<keyword evidence="8" id="KW-0808">Transferase</keyword>
<feature type="compositionally biased region" description="Basic residues" evidence="23">
    <location>
        <begin position="18"/>
        <end position="35"/>
    </location>
</feature>
<evidence type="ECO:0000256" key="3">
    <source>
        <dbReference type="ARBA" id="ARBA00004604"/>
    </source>
</evidence>
<evidence type="ECO:0000256" key="10">
    <source>
        <dbReference type="ARBA" id="ARBA00023015"/>
    </source>
</evidence>
<dbReference type="FunFam" id="3.40.50.150:FF:000066">
    <property type="entry name" value="Trimethylguanosine synthase 1"/>
    <property type="match status" value="1"/>
</dbReference>
<evidence type="ECO:0000256" key="16">
    <source>
        <dbReference type="ARBA" id="ARBA00048763"/>
    </source>
</evidence>
<dbReference type="Gene3D" id="3.40.50.150">
    <property type="entry name" value="Vaccinia Virus protein VP39"/>
    <property type="match status" value="1"/>
</dbReference>
<keyword evidence="11" id="KW-0804">Transcription</keyword>
<dbReference type="Pfam" id="PF09445">
    <property type="entry name" value="Methyltransf_15"/>
    <property type="match status" value="1"/>
</dbReference>
<evidence type="ECO:0000256" key="22">
    <source>
        <dbReference type="ARBA" id="ARBA00081504"/>
    </source>
</evidence>
<reference evidence="24 25" key="1">
    <citation type="submission" date="2012-04" db="EMBL/GenBank/DDBJ databases">
        <title>The Genome Sequence of Saprolegnia declina VS20.</title>
        <authorList>
            <consortium name="The Broad Institute Genome Sequencing Platform"/>
            <person name="Russ C."/>
            <person name="Nusbaum C."/>
            <person name="Tyler B."/>
            <person name="van West P."/>
            <person name="Dieguez-Uribeondo J."/>
            <person name="de Bruijn I."/>
            <person name="Tripathy S."/>
            <person name="Jiang R."/>
            <person name="Young S.K."/>
            <person name="Zeng Q."/>
            <person name="Gargeya S."/>
            <person name="Fitzgerald M."/>
            <person name="Haas B."/>
            <person name="Abouelleil A."/>
            <person name="Alvarado L."/>
            <person name="Arachchi H.M."/>
            <person name="Berlin A."/>
            <person name="Chapman S.B."/>
            <person name="Goldberg J."/>
            <person name="Griggs A."/>
            <person name="Gujja S."/>
            <person name="Hansen M."/>
            <person name="Howarth C."/>
            <person name="Imamovic A."/>
            <person name="Larimer J."/>
            <person name="McCowen C."/>
            <person name="Montmayeur A."/>
            <person name="Murphy C."/>
            <person name="Neiman D."/>
            <person name="Pearson M."/>
            <person name="Priest M."/>
            <person name="Roberts A."/>
            <person name="Saif S."/>
            <person name="Shea T."/>
            <person name="Sisk P."/>
            <person name="Sykes S."/>
            <person name="Wortman J."/>
            <person name="Nusbaum C."/>
            <person name="Birren B."/>
        </authorList>
    </citation>
    <scope>NUCLEOTIDE SEQUENCE [LARGE SCALE GENOMIC DNA]</scope>
    <source>
        <strain evidence="24 25">VS20</strain>
    </source>
</reference>
<dbReference type="Proteomes" id="UP000030762">
    <property type="component" value="Unassembled WGS sequence"/>
</dbReference>
<dbReference type="CDD" id="cd02440">
    <property type="entry name" value="AdoMet_MTases"/>
    <property type="match status" value="1"/>
</dbReference>
<sequence length="392" mass="43481">MAITFRNVYHETADMRRSSTKRKKSRGAKARRKRQRVDETAEPVCAEDAARAQETIKQQAQLESEMADAGLAGMFPLSFGSSKKIEARPLKAAVHVKFDDVGNETAVEHKPTVLQKRPRDEDEEVDDEVETEAADNNDVDGHDQATASAPTPAGMAADMDPSLEKYWAQRYALFTKFDEGIRLDHEGWFSVTPEVISEHHAMRLACDVVVDAFTGCGGNAIQLAKTCRHVIAIDMDPAKIEIARHNAGIYGVADRIEWLIGDAFALLPTLRADAVFLSPPWGGPEYLHVKHFALDTMCMGDRNGIDLFHLAQTVSRNIAYFLPRNTCKKQARLLSPDGVCEFEHNFLNKKLKTVTLYFGDLACALDKTTTTNINDDDDKRSDGEDGAADIVQ</sequence>
<comment type="catalytic activity">
    <reaction evidence="14">
        <text>a 5'-end (N(2),N(7)-dimethyl 5'-triphosphoguanosine)-ribonucleoside in snoRNA + S-adenosyl-L-methionine = a 5'-end (N(2),N(2),N(7)-trimethyl 5'-triphosphoguanosine)-ribonucleoside in snoRNA + S-adenosyl-L-homocysteine + H(+)</text>
        <dbReference type="Rhea" id="RHEA:78507"/>
        <dbReference type="Rhea" id="RHEA-COMP:19088"/>
        <dbReference type="Rhea" id="RHEA-COMP:19090"/>
        <dbReference type="ChEBI" id="CHEBI:15378"/>
        <dbReference type="ChEBI" id="CHEBI:57856"/>
        <dbReference type="ChEBI" id="CHEBI:59789"/>
        <dbReference type="ChEBI" id="CHEBI:167623"/>
        <dbReference type="ChEBI" id="CHEBI:172880"/>
    </reaction>
    <physiologicalReaction direction="left-to-right" evidence="14">
        <dbReference type="Rhea" id="RHEA:78508"/>
    </physiologicalReaction>
</comment>
<evidence type="ECO:0000256" key="23">
    <source>
        <dbReference type="SAM" id="MobiDB-lite"/>
    </source>
</evidence>
<evidence type="ECO:0000256" key="6">
    <source>
        <dbReference type="ARBA" id="ARBA00022553"/>
    </source>
</evidence>
<dbReference type="PANTHER" id="PTHR14741:SF32">
    <property type="entry name" value="TRIMETHYLGUANOSINE SYNTHASE"/>
    <property type="match status" value="1"/>
</dbReference>
<evidence type="ECO:0000256" key="4">
    <source>
        <dbReference type="ARBA" id="ARBA00018517"/>
    </source>
</evidence>
<evidence type="ECO:0000256" key="13">
    <source>
        <dbReference type="ARBA" id="ARBA00025783"/>
    </source>
</evidence>
<comment type="catalytic activity">
    <reaction evidence="15">
        <text>a 5'-end (N(7)-methyl 5'-triphosphoguanosine)-ribonucleoside in snoRNA + S-adenosyl-L-methionine = a 5'-end (N(2),N(7)-dimethyl 5'-triphosphoguanosine)-ribonucleoside in snoRNA + S-adenosyl-L-homocysteine + H(+)</text>
        <dbReference type="Rhea" id="RHEA:78475"/>
        <dbReference type="Rhea" id="RHEA-COMP:19086"/>
        <dbReference type="Rhea" id="RHEA-COMP:19088"/>
        <dbReference type="ChEBI" id="CHEBI:15378"/>
        <dbReference type="ChEBI" id="CHEBI:57856"/>
        <dbReference type="ChEBI" id="CHEBI:59789"/>
        <dbReference type="ChEBI" id="CHEBI:156461"/>
        <dbReference type="ChEBI" id="CHEBI:172880"/>
    </reaction>
    <physiologicalReaction direction="left-to-right" evidence="15">
        <dbReference type="Rhea" id="RHEA:78476"/>
    </physiologicalReaction>
</comment>
<protein>
    <recommendedName>
        <fullName evidence="4">Trimethylguanosine synthase</fullName>
    </recommendedName>
    <alternativeName>
        <fullName evidence="18">Cap-specific guanine-N(2) methyltransferase</fullName>
    </alternativeName>
    <alternativeName>
        <fullName evidence="21">Nuclear receptor coactivator 6-interacting protein</fullName>
    </alternativeName>
    <alternativeName>
        <fullName evidence="22">PRIP-interacting protein with methyltransferase motif</fullName>
    </alternativeName>
</protein>
<dbReference type="GO" id="GO:0005730">
    <property type="term" value="C:nucleolus"/>
    <property type="evidence" value="ECO:0007669"/>
    <property type="project" value="UniProtKB-SubCell"/>
</dbReference>
<dbReference type="RefSeq" id="XP_008611523.1">
    <property type="nucleotide sequence ID" value="XM_008613301.1"/>
</dbReference>
<comment type="catalytic activity">
    <reaction evidence="16">
        <text>a 5'-end (N(2),N(7)-dimethyl 5'-triphosphoguanosine)-ribonucleoside in snRNA + S-adenosyl-L-methionine = a 5'-end (N(2),N(2),N(7)-trimethyl 5'-triphosphoguanosine)-ribonucleoside in snRNA + S-adenosyl-L-homocysteine + H(+)</text>
        <dbReference type="Rhea" id="RHEA:78479"/>
        <dbReference type="Rhea" id="RHEA-COMP:19087"/>
        <dbReference type="Rhea" id="RHEA-COMP:19089"/>
        <dbReference type="ChEBI" id="CHEBI:15378"/>
        <dbReference type="ChEBI" id="CHEBI:57856"/>
        <dbReference type="ChEBI" id="CHEBI:59789"/>
        <dbReference type="ChEBI" id="CHEBI:167623"/>
        <dbReference type="ChEBI" id="CHEBI:172880"/>
    </reaction>
    <physiologicalReaction direction="left-to-right" evidence="16">
        <dbReference type="Rhea" id="RHEA:78480"/>
    </physiologicalReaction>
</comment>
<feature type="region of interest" description="Disordered" evidence="23">
    <location>
        <begin position="373"/>
        <end position="392"/>
    </location>
</feature>
<evidence type="ECO:0000256" key="15">
    <source>
        <dbReference type="ARBA" id="ARBA00048740"/>
    </source>
</evidence>
<evidence type="ECO:0000256" key="7">
    <source>
        <dbReference type="ARBA" id="ARBA00022603"/>
    </source>
</evidence>
<dbReference type="SUPFAM" id="SSF53335">
    <property type="entry name" value="S-adenosyl-L-methionine-dependent methyltransferases"/>
    <property type="match status" value="1"/>
</dbReference>